<feature type="transmembrane region" description="Helical" evidence="1">
    <location>
        <begin position="102"/>
        <end position="122"/>
    </location>
</feature>
<keyword evidence="1" id="KW-0812">Transmembrane</keyword>
<dbReference type="Proteomes" id="UP001140949">
    <property type="component" value="Unassembled WGS sequence"/>
</dbReference>
<accession>A0AAX6EHZ3</accession>
<dbReference type="AlphaFoldDB" id="A0AAX6EHZ3"/>
<organism evidence="2 3">
    <name type="scientific">Iris pallida</name>
    <name type="common">Sweet iris</name>
    <dbReference type="NCBI Taxonomy" id="29817"/>
    <lineage>
        <taxon>Eukaryota</taxon>
        <taxon>Viridiplantae</taxon>
        <taxon>Streptophyta</taxon>
        <taxon>Embryophyta</taxon>
        <taxon>Tracheophyta</taxon>
        <taxon>Spermatophyta</taxon>
        <taxon>Magnoliopsida</taxon>
        <taxon>Liliopsida</taxon>
        <taxon>Asparagales</taxon>
        <taxon>Iridaceae</taxon>
        <taxon>Iridoideae</taxon>
        <taxon>Irideae</taxon>
        <taxon>Iris</taxon>
    </lineage>
</organism>
<reference evidence="2" key="2">
    <citation type="submission" date="2023-04" db="EMBL/GenBank/DDBJ databases">
        <authorList>
            <person name="Bruccoleri R.E."/>
            <person name="Oakeley E.J."/>
            <person name="Faust A.-M."/>
            <person name="Dessus-Babus S."/>
            <person name="Altorfer M."/>
            <person name="Burckhardt D."/>
            <person name="Oertli M."/>
            <person name="Naumann U."/>
            <person name="Petersen F."/>
            <person name="Wong J."/>
        </authorList>
    </citation>
    <scope>NUCLEOTIDE SEQUENCE</scope>
    <source>
        <strain evidence="2">GSM-AAB239-AS_SAM_17_03QT</strain>
        <tissue evidence="2">Leaf</tissue>
    </source>
</reference>
<comment type="caution">
    <text evidence="2">The sequence shown here is derived from an EMBL/GenBank/DDBJ whole genome shotgun (WGS) entry which is preliminary data.</text>
</comment>
<sequence>MLSVHSPKRTPWFLQTPLQFHHAPSSSRCGRVCCRTKSCESCGTPPTGCCERGESGETSSLAYEASREVHEGRVIKCFVKNILLFVKGLKMLIWLLKSLYSHVKFLSLMGLYYFLTSLPLFLG</sequence>
<evidence type="ECO:0000313" key="3">
    <source>
        <dbReference type="Proteomes" id="UP001140949"/>
    </source>
</evidence>
<name>A0AAX6EHZ3_IRIPA</name>
<keyword evidence="1" id="KW-0472">Membrane</keyword>
<dbReference type="EMBL" id="JANAVB010036419">
    <property type="protein sequence ID" value="KAJ6803644.1"/>
    <property type="molecule type" value="Genomic_DNA"/>
</dbReference>
<keyword evidence="3" id="KW-1185">Reference proteome</keyword>
<protein>
    <submittedName>
        <fullName evidence="2">Uroporphyrinogen decarboxylase</fullName>
    </submittedName>
</protein>
<reference evidence="2" key="1">
    <citation type="journal article" date="2023" name="GigaByte">
        <title>Genome assembly of the bearded iris, Iris pallida Lam.</title>
        <authorList>
            <person name="Bruccoleri R.E."/>
            <person name="Oakeley E.J."/>
            <person name="Faust A.M.E."/>
            <person name="Altorfer M."/>
            <person name="Dessus-Babus S."/>
            <person name="Burckhardt D."/>
            <person name="Oertli M."/>
            <person name="Naumann U."/>
            <person name="Petersen F."/>
            <person name="Wong J."/>
        </authorList>
    </citation>
    <scope>NUCLEOTIDE SEQUENCE</scope>
    <source>
        <strain evidence="2">GSM-AAB239-AS_SAM_17_03QT</strain>
    </source>
</reference>
<evidence type="ECO:0000313" key="2">
    <source>
        <dbReference type="EMBL" id="KAJ6803644.1"/>
    </source>
</evidence>
<keyword evidence="1" id="KW-1133">Transmembrane helix</keyword>
<gene>
    <name evidence="2" type="ORF">M6B38_189215</name>
</gene>
<proteinExistence type="predicted"/>
<evidence type="ECO:0000256" key="1">
    <source>
        <dbReference type="SAM" id="Phobius"/>
    </source>
</evidence>